<dbReference type="EMBL" id="JARJCN010000018">
    <property type="protein sequence ID" value="KAJ7092422.1"/>
    <property type="molecule type" value="Genomic_DNA"/>
</dbReference>
<accession>A0AAD6U9L0</accession>
<gene>
    <name evidence="2" type="ORF">B0H15DRAFT_947978</name>
</gene>
<evidence type="ECO:0000256" key="1">
    <source>
        <dbReference type="SAM" id="MobiDB-lite"/>
    </source>
</evidence>
<evidence type="ECO:0000313" key="3">
    <source>
        <dbReference type="Proteomes" id="UP001222325"/>
    </source>
</evidence>
<feature type="compositionally biased region" description="Pro residues" evidence="1">
    <location>
        <begin position="312"/>
        <end position="329"/>
    </location>
</feature>
<feature type="region of interest" description="Disordered" evidence="1">
    <location>
        <begin position="147"/>
        <end position="181"/>
    </location>
</feature>
<proteinExistence type="predicted"/>
<comment type="caution">
    <text evidence="2">The sequence shown here is derived from an EMBL/GenBank/DDBJ whole genome shotgun (WGS) entry which is preliminary data.</text>
</comment>
<feature type="compositionally biased region" description="Polar residues" evidence="1">
    <location>
        <begin position="1"/>
        <end position="10"/>
    </location>
</feature>
<keyword evidence="3" id="KW-1185">Reference proteome</keyword>
<sequence>MSHIPSSPFSTAGLPGQLAQPDPLHGRQQPPFHGRQQAPLRVHQGEQGRLGQNTVSLPPAPSRVTTASRTFLRPTPPFSAPVVMHADDSTQINAHQPSQAVSFMHTQALPCLSTPASTPSYRHRPAHLSPLSTTALRRRIKPRRRLGRPLLASPPFAATATPDPSSPACPSIRAAPSRSSPPASVGDVNASFCCCPACPLLPPILGPPALFVPFALTVPGPNDPCHRNIAHHIRRNHRDKPTPRRPLRLRLRGSLRVAPTTPHLLLASCVFGPSRLPLQTPELCASVVPLKHSPATGPAVSASPTAATVLPRPQPPSSVPRAPAPPPSRTPTAVSPRADALLRAALRSTASTTDKGAEEHACTWTAT</sequence>
<evidence type="ECO:0000313" key="2">
    <source>
        <dbReference type="EMBL" id="KAJ7092422.1"/>
    </source>
</evidence>
<feature type="compositionally biased region" description="Low complexity" evidence="1">
    <location>
        <begin position="148"/>
        <end position="181"/>
    </location>
</feature>
<feature type="region of interest" description="Disordered" evidence="1">
    <location>
        <begin position="294"/>
        <end position="367"/>
    </location>
</feature>
<feature type="compositionally biased region" description="Low complexity" evidence="1">
    <location>
        <begin position="330"/>
        <end position="354"/>
    </location>
</feature>
<reference evidence="2" key="1">
    <citation type="submission" date="2023-03" db="EMBL/GenBank/DDBJ databases">
        <title>Massive genome expansion in bonnet fungi (Mycena s.s.) driven by repeated elements and novel gene families across ecological guilds.</title>
        <authorList>
            <consortium name="Lawrence Berkeley National Laboratory"/>
            <person name="Harder C.B."/>
            <person name="Miyauchi S."/>
            <person name="Viragh M."/>
            <person name="Kuo A."/>
            <person name="Thoen E."/>
            <person name="Andreopoulos B."/>
            <person name="Lu D."/>
            <person name="Skrede I."/>
            <person name="Drula E."/>
            <person name="Henrissat B."/>
            <person name="Morin E."/>
            <person name="Kohler A."/>
            <person name="Barry K."/>
            <person name="LaButti K."/>
            <person name="Morin E."/>
            <person name="Salamov A."/>
            <person name="Lipzen A."/>
            <person name="Mereny Z."/>
            <person name="Hegedus B."/>
            <person name="Baldrian P."/>
            <person name="Stursova M."/>
            <person name="Weitz H."/>
            <person name="Taylor A."/>
            <person name="Grigoriev I.V."/>
            <person name="Nagy L.G."/>
            <person name="Martin F."/>
            <person name="Kauserud H."/>
        </authorList>
    </citation>
    <scope>NUCLEOTIDE SEQUENCE</scope>
    <source>
        <strain evidence="2">CBHHK173m</strain>
    </source>
</reference>
<name>A0AAD6U9L0_9AGAR</name>
<dbReference type="AlphaFoldDB" id="A0AAD6U9L0"/>
<organism evidence="2 3">
    <name type="scientific">Mycena belliarum</name>
    <dbReference type="NCBI Taxonomy" id="1033014"/>
    <lineage>
        <taxon>Eukaryota</taxon>
        <taxon>Fungi</taxon>
        <taxon>Dikarya</taxon>
        <taxon>Basidiomycota</taxon>
        <taxon>Agaricomycotina</taxon>
        <taxon>Agaricomycetes</taxon>
        <taxon>Agaricomycetidae</taxon>
        <taxon>Agaricales</taxon>
        <taxon>Marasmiineae</taxon>
        <taxon>Mycenaceae</taxon>
        <taxon>Mycena</taxon>
    </lineage>
</organism>
<dbReference type="Proteomes" id="UP001222325">
    <property type="component" value="Unassembled WGS sequence"/>
</dbReference>
<feature type="region of interest" description="Disordered" evidence="1">
    <location>
        <begin position="1"/>
        <end position="34"/>
    </location>
</feature>
<protein>
    <submittedName>
        <fullName evidence="2">Uncharacterized protein</fullName>
    </submittedName>
</protein>